<name>A0A9X3HUN7_9VIBR</name>
<dbReference type="InterPro" id="IPR022562">
    <property type="entry name" value="DUF3466"/>
</dbReference>
<gene>
    <name evidence="2" type="ORF">MD535_00135</name>
</gene>
<evidence type="ECO:0000313" key="3">
    <source>
        <dbReference type="Proteomes" id="UP001155587"/>
    </source>
</evidence>
<reference evidence="2" key="1">
    <citation type="submission" date="2022-02" db="EMBL/GenBank/DDBJ databases">
        <title>Vibrio sp. nov, a new bacterium isolated from seawater.</title>
        <authorList>
            <person name="Yuan Y."/>
        </authorList>
    </citation>
    <scope>NUCLEOTIDE SEQUENCE</scope>
    <source>
        <strain evidence="2">ZSDZ65</strain>
    </source>
</reference>
<dbReference type="InterPro" id="IPR020008">
    <property type="entry name" value="GlyGly_CTERM"/>
</dbReference>
<dbReference type="NCBIfam" id="TIGR03501">
    <property type="entry name" value="GlyGly_CTERM"/>
    <property type="match status" value="1"/>
</dbReference>
<dbReference type="Proteomes" id="UP001155587">
    <property type="component" value="Unassembled WGS sequence"/>
</dbReference>
<organism evidence="2 3">
    <name type="scientific">Vibrio qingdaonensis</name>
    <dbReference type="NCBI Taxonomy" id="2829491"/>
    <lineage>
        <taxon>Bacteria</taxon>
        <taxon>Pseudomonadati</taxon>
        <taxon>Pseudomonadota</taxon>
        <taxon>Gammaproteobacteria</taxon>
        <taxon>Vibrionales</taxon>
        <taxon>Vibrionaceae</taxon>
        <taxon>Vibrio</taxon>
    </lineage>
</organism>
<dbReference type="RefSeq" id="WP_265672863.1">
    <property type="nucleotide sequence ID" value="NZ_JAKRRY010000001.1"/>
</dbReference>
<dbReference type="EMBL" id="JAKRRY010000001">
    <property type="protein sequence ID" value="MCW8344434.1"/>
    <property type="molecule type" value="Genomic_DNA"/>
</dbReference>
<evidence type="ECO:0000256" key="1">
    <source>
        <dbReference type="SAM" id="SignalP"/>
    </source>
</evidence>
<sequence length="672" mass="73187">MSCTKFKISMVAASVFAATTANAALYQIVEIDPTASVSSTGIYDAKYTEFYGSAVQKTSRDLTAMSMGCFTESDTCPDYMLYGDSRNGSEGFSYRDEVPFNMDVSFYYTDWGRNRDYCRSELGYQTCDPAWTDKMWHSFSSIGGLRRERDAFVASEYKSNAQPFKGDTATSAAMLDVKPTSAAYTPGTNATLEDNSANIVVNQPDETKVIGTTSSGYYKLDSGNLATIYRQRGYVFDTVSKDTTMLLPLANNYDNSQEKLITEQMGRTMAWDSFTDSSGTYYVGSAAVGPFDYNDDNKNWGGDLNNCLSGNDPAAKRECQNFAFASKAAVWKVDGTAITASVWTETNGNPYSARNVDKKAMQGSARSAVISAVDGNLKGLPVLVGLNSYRDGSNVFNQATVFKPNGTAITSGNAWSPVAIERAKIKDGDDYIYTNSVATDINEQLVLIGEAKRRGDKRENGAAANRMFLAQVNSSSGGASAQYFDELNGNSGIFFRGVGGKTGAINNFNEIVGAVDAEQATEFYGKKRRQRGFIYPYTVVDANNPDMVKRRDVFQNKPWLLDDLTNGGTFSAENNKYRIIDAADINDDGVIAATAIKCPTAQGYDTTGHNSYCGNGQTTEKVVAVKLIPISNANERSITPRTIEAPPVERKGGSLGWMAMIFLGFLGLRRNK</sequence>
<feature type="chain" id="PRO_5040863816" evidence="1">
    <location>
        <begin position="24"/>
        <end position="672"/>
    </location>
</feature>
<feature type="signal peptide" evidence="1">
    <location>
        <begin position="1"/>
        <end position="23"/>
    </location>
</feature>
<proteinExistence type="predicted"/>
<comment type="caution">
    <text evidence="2">The sequence shown here is derived from an EMBL/GenBank/DDBJ whole genome shotgun (WGS) entry which is preliminary data.</text>
</comment>
<keyword evidence="1" id="KW-0732">Signal</keyword>
<keyword evidence="3" id="KW-1185">Reference proteome</keyword>
<dbReference type="Pfam" id="PF11949">
    <property type="entry name" value="DUF3466"/>
    <property type="match status" value="1"/>
</dbReference>
<dbReference type="AlphaFoldDB" id="A0A9X3HUN7"/>
<accession>A0A9X3HUN7</accession>
<evidence type="ECO:0000313" key="2">
    <source>
        <dbReference type="EMBL" id="MCW8344434.1"/>
    </source>
</evidence>
<protein>
    <submittedName>
        <fullName evidence="2">DUF3466 family protein</fullName>
    </submittedName>
</protein>